<dbReference type="GeneID" id="57133587"/>
<organism evidence="3 4">
    <name type="scientific">Latilactobacillus sakei</name>
    <name type="common">Lactobacillus sakei</name>
    <dbReference type="NCBI Taxonomy" id="1599"/>
    <lineage>
        <taxon>Bacteria</taxon>
        <taxon>Bacillati</taxon>
        <taxon>Bacillota</taxon>
        <taxon>Bacilli</taxon>
        <taxon>Lactobacillales</taxon>
        <taxon>Lactobacillaceae</taxon>
        <taxon>Latilactobacillus</taxon>
    </lineage>
</organism>
<proteinExistence type="predicted"/>
<dbReference type="Pfam" id="PF14657">
    <property type="entry name" value="Arm-DNA-bind_4"/>
    <property type="match status" value="1"/>
</dbReference>
<sequence>MFKYDKNNAITEYISKGERRYLFRIYVGINPETHKKSVITRRGFKTPAAANAEFRKIEARVKNDKYVFKLTDSPALTFHQAYLKWFSESYRTTVQSSTIYKTKQIFDCHILPEIGSIPLNEITPKLLQPIVNRWADKYANRIFKYAYTINLITSNQKDKLKYALDVNFD</sequence>
<gene>
    <name evidence="3" type="ORF">LAS9267_00069</name>
</gene>
<dbReference type="Proteomes" id="UP000239650">
    <property type="component" value="Unassembled WGS sequence"/>
</dbReference>
<accession>A0A094XYH0</accession>
<dbReference type="EMBL" id="OKRC01000001">
    <property type="protein sequence ID" value="SPE18423.1"/>
    <property type="molecule type" value="Genomic_DNA"/>
</dbReference>
<dbReference type="GO" id="GO:0015074">
    <property type="term" value="P:DNA integration"/>
    <property type="evidence" value="ECO:0007669"/>
    <property type="project" value="InterPro"/>
</dbReference>
<dbReference type="InterPro" id="IPR010998">
    <property type="entry name" value="Integrase_recombinase_N"/>
</dbReference>
<evidence type="ECO:0000259" key="1">
    <source>
        <dbReference type="Pfam" id="PF14657"/>
    </source>
</evidence>
<dbReference type="Gene3D" id="1.10.150.130">
    <property type="match status" value="1"/>
</dbReference>
<reference evidence="3 4" key="1">
    <citation type="submission" date="2018-02" db="EMBL/GenBank/DDBJ databases">
        <authorList>
            <person name="Rodrigo-Torres L."/>
            <person name="Arahal R. D."/>
            <person name="Lucena T."/>
        </authorList>
    </citation>
    <scope>NUCLEOTIDE SEQUENCE [LARGE SCALE GENOMIC DNA]</scope>
    <source>
        <strain evidence="3 4">CECT 9267</strain>
    </source>
</reference>
<dbReference type="Pfam" id="PF14659">
    <property type="entry name" value="Phage_int_SAM_3"/>
    <property type="match status" value="1"/>
</dbReference>
<dbReference type="GO" id="GO:0003677">
    <property type="term" value="F:DNA binding"/>
    <property type="evidence" value="ECO:0007669"/>
    <property type="project" value="InterPro"/>
</dbReference>
<evidence type="ECO:0000313" key="4">
    <source>
        <dbReference type="Proteomes" id="UP000239650"/>
    </source>
</evidence>
<feature type="domain" description="AP2-like integrase N-terminal" evidence="1">
    <location>
        <begin position="20"/>
        <end position="64"/>
    </location>
</feature>
<evidence type="ECO:0000259" key="2">
    <source>
        <dbReference type="Pfam" id="PF14659"/>
    </source>
</evidence>
<feature type="domain" description="Integrase SAM-like N-terminal" evidence="2">
    <location>
        <begin position="77"/>
        <end position="134"/>
    </location>
</feature>
<comment type="caution">
    <text evidence="3">The sequence shown here is derived from an EMBL/GenBank/DDBJ whole genome shotgun (WGS) entry which is preliminary data.</text>
</comment>
<protein>
    <submittedName>
        <fullName evidence="3">Uncharacterized protein</fullName>
    </submittedName>
</protein>
<dbReference type="RefSeq" id="WP_025015850.1">
    <property type="nucleotide sequence ID" value="NZ_BJLN01000007.1"/>
</dbReference>
<dbReference type="AlphaFoldDB" id="A0A094XYH0"/>
<evidence type="ECO:0000313" key="3">
    <source>
        <dbReference type="EMBL" id="SPE18423.1"/>
    </source>
</evidence>
<dbReference type="InterPro" id="IPR004107">
    <property type="entry name" value="Integrase_SAM-like_N"/>
</dbReference>
<dbReference type="SUPFAM" id="SSF56349">
    <property type="entry name" value="DNA breaking-rejoining enzymes"/>
    <property type="match status" value="1"/>
</dbReference>
<dbReference type="InterPro" id="IPR011010">
    <property type="entry name" value="DNA_brk_join_enz"/>
</dbReference>
<name>A0A094XYH0_LATSK</name>
<dbReference type="InterPro" id="IPR028259">
    <property type="entry name" value="AP2-like_int_N"/>
</dbReference>